<evidence type="ECO:0000313" key="1">
    <source>
        <dbReference type="EMBL" id="GIH28625.1"/>
    </source>
</evidence>
<keyword evidence="2" id="KW-1185">Reference proteome</keyword>
<reference evidence="1" key="1">
    <citation type="submission" date="2021-01" db="EMBL/GenBank/DDBJ databases">
        <title>Whole genome shotgun sequence of Acrocarpospora phusangensis NBRC 108782.</title>
        <authorList>
            <person name="Komaki H."/>
            <person name="Tamura T."/>
        </authorList>
    </citation>
    <scope>NUCLEOTIDE SEQUENCE</scope>
    <source>
        <strain evidence="1">NBRC 108782</strain>
    </source>
</reference>
<protein>
    <submittedName>
        <fullName evidence="1">Uncharacterized protein</fullName>
    </submittedName>
</protein>
<accession>A0A919UUQ1</accession>
<dbReference type="AlphaFoldDB" id="A0A919UUQ1"/>
<dbReference type="RefSeq" id="WP_204045240.1">
    <property type="nucleotide sequence ID" value="NZ_BOOA01000087.1"/>
</dbReference>
<name>A0A919UUQ1_9ACTN</name>
<dbReference type="Proteomes" id="UP000640052">
    <property type="component" value="Unassembled WGS sequence"/>
</dbReference>
<comment type="caution">
    <text evidence="1">The sequence shown here is derived from an EMBL/GenBank/DDBJ whole genome shotgun (WGS) entry which is preliminary data.</text>
</comment>
<proteinExistence type="predicted"/>
<dbReference type="EMBL" id="BOOA01000087">
    <property type="protein sequence ID" value="GIH28625.1"/>
    <property type="molecule type" value="Genomic_DNA"/>
</dbReference>
<sequence>MPDDLGNIVSLNFLRQGRIGYRADVSPEQQIAHVQAWNERRGWGFTAAEFERVRRQNPVPPATASLVLTPHLATAQETAAELWAVAAERQARSWKLDGIRFDPAHLRLMPGTVHVPGLRWMLVRFSAPRLGVRGPRSRNVRSVGRLGAGPEILAAVAQVPEWAQTAQSRFGVRSLVLDGYEARENDDGPWNDVPVLFYNGLQDLLVLNLASAAEVAADGSLTARMVP</sequence>
<gene>
    <name evidence="1" type="ORF">Aph01nite_69350</name>
</gene>
<evidence type="ECO:0000313" key="2">
    <source>
        <dbReference type="Proteomes" id="UP000640052"/>
    </source>
</evidence>
<organism evidence="1 2">
    <name type="scientific">Acrocarpospora phusangensis</name>
    <dbReference type="NCBI Taxonomy" id="1070424"/>
    <lineage>
        <taxon>Bacteria</taxon>
        <taxon>Bacillati</taxon>
        <taxon>Actinomycetota</taxon>
        <taxon>Actinomycetes</taxon>
        <taxon>Streptosporangiales</taxon>
        <taxon>Streptosporangiaceae</taxon>
        <taxon>Acrocarpospora</taxon>
    </lineage>
</organism>